<dbReference type="AlphaFoldDB" id="A0A838ZHW3"/>
<feature type="transmembrane region" description="Helical" evidence="7">
    <location>
        <begin position="129"/>
        <end position="148"/>
    </location>
</feature>
<evidence type="ECO:0000259" key="8">
    <source>
        <dbReference type="Pfam" id="PF00361"/>
    </source>
</evidence>
<comment type="caution">
    <text evidence="9">The sequence shown here is derived from an EMBL/GenBank/DDBJ whole genome shotgun (WGS) entry which is preliminary data.</text>
</comment>
<dbReference type="PANTHER" id="PTHR43507">
    <property type="entry name" value="NADH-UBIQUINONE OXIDOREDUCTASE CHAIN 4"/>
    <property type="match status" value="1"/>
</dbReference>
<evidence type="ECO:0000256" key="5">
    <source>
        <dbReference type="ARBA" id="ARBA00023136"/>
    </source>
</evidence>
<evidence type="ECO:0000256" key="1">
    <source>
        <dbReference type="ARBA" id="ARBA00004127"/>
    </source>
</evidence>
<evidence type="ECO:0000256" key="2">
    <source>
        <dbReference type="ARBA" id="ARBA00009025"/>
    </source>
</evidence>
<comment type="subcellular location">
    <subcellularLocation>
        <location evidence="1">Endomembrane system</location>
        <topology evidence="1">Multi-pass membrane protein</topology>
    </subcellularLocation>
    <subcellularLocation>
        <location evidence="6">Membrane</location>
        <topology evidence="6">Multi-pass membrane protein</topology>
    </subcellularLocation>
</comment>
<organism evidence="9 10">
    <name type="scientific">Moheibacter lacus</name>
    <dbReference type="NCBI Taxonomy" id="2745851"/>
    <lineage>
        <taxon>Bacteria</taxon>
        <taxon>Pseudomonadati</taxon>
        <taxon>Bacteroidota</taxon>
        <taxon>Flavobacteriia</taxon>
        <taxon>Flavobacteriales</taxon>
        <taxon>Weeksellaceae</taxon>
        <taxon>Moheibacter</taxon>
    </lineage>
</organism>
<feature type="domain" description="NADH:quinone oxidoreductase/Mrp antiporter transmembrane" evidence="8">
    <location>
        <begin position="123"/>
        <end position="408"/>
    </location>
</feature>
<dbReference type="GO" id="GO:0003954">
    <property type="term" value="F:NADH dehydrogenase activity"/>
    <property type="evidence" value="ECO:0007669"/>
    <property type="project" value="TreeGrafter"/>
</dbReference>
<keyword evidence="10" id="KW-1185">Reference proteome</keyword>
<evidence type="ECO:0000256" key="3">
    <source>
        <dbReference type="ARBA" id="ARBA00022692"/>
    </source>
</evidence>
<feature type="transmembrane region" description="Helical" evidence="7">
    <location>
        <begin position="77"/>
        <end position="98"/>
    </location>
</feature>
<dbReference type="GO" id="GO:0012505">
    <property type="term" value="C:endomembrane system"/>
    <property type="evidence" value="ECO:0007669"/>
    <property type="project" value="UniProtKB-SubCell"/>
</dbReference>
<dbReference type="Pfam" id="PF00361">
    <property type="entry name" value="Proton_antipo_M"/>
    <property type="match status" value="1"/>
</dbReference>
<dbReference type="InterPro" id="IPR003918">
    <property type="entry name" value="NADH_UbQ_OxRdtase"/>
</dbReference>
<proteinExistence type="inferred from homology"/>
<evidence type="ECO:0000256" key="6">
    <source>
        <dbReference type="RuleBase" id="RU000320"/>
    </source>
</evidence>
<dbReference type="NCBIfam" id="TIGR01972">
    <property type="entry name" value="NDH_I_M"/>
    <property type="match status" value="1"/>
</dbReference>
<feature type="transmembrane region" description="Helical" evidence="7">
    <location>
        <begin position="202"/>
        <end position="225"/>
    </location>
</feature>
<gene>
    <name evidence="9" type="ORF">HU137_05690</name>
</gene>
<keyword evidence="5 7" id="KW-0472">Membrane</keyword>
<dbReference type="PANTHER" id="PTHR43507:SF1">
    <property type="entry name" value="NADH-UBIQUINONE OXIDOREDUCTASE CHAIN 4"/>
    <property type="match status" value="1"/>
</dbReference>
<evidence type="ECO:0000256" key="7">
    <source>
        <dbReference type="SAM" id="Phobius"/>
    </source>
</evidence>
<dbReference type="GO" id="GO:0042773">
    <property type="term" value="P:ATP synthesis coupled electron transport"/>
    <property type="evidence" value="ECO:0007669"/>
    <property type="project" value="InterPro"/>
</dbReference>
<accession>A0A838ZHW3</accession>
<evidence type="ECO:0000256" key="4">
    <source>
        <dbReference type="ARBA" id="ARBA00022989"/>
    </source>
</evidence>
<feature type="transmembrane region" description="Helical" evidence="7">
    <location>
        <begin position="28"/>
        <end position="46"/>
    </location>
</feature>
<dbReference type="GO" id="GO:0015990">
    <property type="term" value="P:electron transport coupled proton transport"/>
    <property type="evidence" value="ECO:0007669"/>
    <property type="project" value="TreeGrafter"/>
</dbReference>
<dbReference type="EMBL" id="JACDZE010000001">
    <property type="protein sequence ID" value="MBA5629261.1"/>
    <property type="molecule type" value="Genomic_DNA"/>
</dbReference>
<dbReference type="Proteomes" id="UP000552241">
    <property type="component" value="Unassembled WGS sequence"/>
</dbReference>
<sequence length="470" mass="52687">MLLSLLILLPLIAGLILTVIKHNRPLGFVGTAVSIYCFVYTLFLLFSNTAVDLTVIFPWFKLADVQANIALSLTGLGAAMVLLTTLVYTVLFLYFYTIKKNYSNSFYGLLLIAFAGLNGVFLAQDLLLFYFFWEIVLIPIYFLIGIWGAKNTRISANTTFFIYTILGSFLMLAGIIYIGFHLRPDSFLLEDVMKVTAEFGNLQTLAWLFLIAFAIKIPLFPLHSWQPAVYKTSPTPVTVVLSALMAKMGLFAVVNWYINMFPFSCEVYDNLLYVIGFGLIYASLIALTTNNVKKIIAFSSIAHLALIFMSLFSQSEIGIKGAYFQMFSHGIVVLGLWLSVDYMQRKYKIKTIKSIGGLAQIDPWIAIFFTFFGLANVALPLTSSFIGEFMMLNALYTYNPILCIIGCTGVILSAAYTLRLSTALLFGEPENIPEKRQKFPKTLWILFGLISIIILVLGVYPTVLFNLFQN</sequence>
<comment type="similarity">
    <text evidence="2">Belongs to the complex I subunit 4 family.</text>
</comment>
<dbReference type="GO" id="GO:0048039">
    <property type="term" value="F:ubiquinone binding"/>
    <property type="evidence" value="ECO:0007669"/>
    <property type="project" value="TreeGrafter"/>
</dbReference>
<dbReference type="GO" id="GO:0016020">
    <property type="term" value="C:membrane"/>
    <property type="evidence" value="ECO:0007669"/>
    <property type="project" value="UniProtKB-SubCell"/>
</dbReference>
<feature type="transmembrane region" description="Helical" evidence="7">
    <location>
        <begin position="398"/>
        <end position="418"/>
    </location>
</feature>
<feature type="transmembrane region" description="Helical" evidence="7">
    <location>
        <begin position="160"/>
        <end position="182"/>
    </location>
</feature>
<keyword evidence="4 7" id="KW-1133">Transmembrane helix</keyword>
<dbReference type="RefSeq" id="WP_182042822.1">
    <property type="nucleotide sequence ID" value="NZ_JACDZE010000001.1"/>
</dbReference>
<feature type="transmembrane region" description="Helical" evidence="7">
    <location>
        <begin position="443"/>
        <end position="468"/>
    </location>
</feature>
<feature type="transmembrane region" description="Helical" evidence="7">
    <location>
        <begin position="295"/>
        <end position="312"/>
    </location>
</feature>
<keyword evidence="3 6" id="KW-0812">Transmembrane</keyword>
<dbReference type="InterPro" id="IPR001750">
    <property type="entry name" value="ND/Mrp_TM"/>
</dbReference>
<dbReference type="PRINTS" id="PR01437">
    <property type="entry name" value="NUOXDRDTASE4"/>
</dbReference>
<name>A0A838ZHW3_9FLAO</name>
<feature type="transmembrane region" description="Helical" evidence="7">
    <location>
        <begin position="364"/>
        <end position="386"/>
    </location>
</feature>
<feature type="transmembrane region" description="Helical" evidence="7">
    <location>
        <begin position="324"/>
        <end position="343"/>
    </location>
</feature>
<feature type="transmembrane region" description="Helical" evidence="7">
    <location>
        <begin position="237"/>
        <end position="258"/>
    </location>
</feature>
<evidence type="ECO:0000313" key="9">
    <source>
        <dbReference type="EMBL" id="MBA5629261.1"/>
    </source>
</evidence>
<reference evidence="9 10" key="1">
    <citation type="submission" date="2020-07" db="EMBL/GenBank/DDBJ databases">
        <title>Moheibacter lacus sp. nov., a member of the family Flavobacteriaceae isolated from freshwater lake sediment.</title>
        <authorList>
            <person name="Liu Y."/>
        </authorList>
    </citation>
    <scope>NUCLEOTIDE SEQUENCE [LARGE SCALE GENOMIC DNA]</scope>
    <source>
        <strain evidence="9 10">BDHS18</strain>
    </source>
</reference>
<dbReference type="InterPro" id="IPR010227">
    <property type="entry name" value="NADH_Q_OxRdtase_chainM/4"/>
</dbReference>
<evidence type="ECO:0000313" key="10">
    <source>
        <dbReference type="Proteomes" id="UP000552241"/>
    </source>
</evidence>
<feature type="transmembrane region" description="Helical" evidence="7">
    <location>
        <begin position="105"/>
        <end position="123"/>
    </location>
</feature>
<protein>
    <submittedName>
        <fullName evidence="9">NADH-quinone oxidoreductase subunit M</fullName>
    </submittedName>
</protein>
<feature type="transmembrane region" description="Helical" evidence="7">
    <location>
        <begin position="270"/>
        <end position="288"/>
    </location>
</feature>
<dbReference type="GO" id="GO:0008137">
    <property type="term" value="F:NADH dehydrogenase (ubiquinone) activity"/>
    <property type="evidence" value="ECO:0007669"/>
    <property type="project" value="InterPro"/>
</dbReference>